<evidence type="ECO:0000256" key="13">
    <source>
        <dbReference type="RuleBase" id="RU004241"/>
    </source>
</evidence>
<evidence type="ECO:0000256" key="4">
    <source>
        <dbReference type="ARBA" id="ARBA00022559"/>
    </source>
</evidence>
<dbReference type="EMBL" id="RDQH01000338">
    <property type="protein sequence ID" value="RXH80690.1"/>
    <property type="molecule type" value="Genomic_DNA"/>
</dbReference>
<evidence type="ECO:0000256" key="6">
    <source>
        <dbReference type="ARBA" id="ARBA00022723"/>
    </source>
</evidence>
<dbReference type="GO" id="GO:0140825">
    <property type="term" value="F:lactoperoxidase activity"/>
    <property type="evidence" value="ECO:0007669"/>
    <property type="project" value="UniProtKB-EC"/>
</dbReference>
<comment type="similarity">
    <text evidence="13">Belongs to the peroxidase family.</text>
</comment>
<comment type="catalytic activity">
    <reaction evidence="1">
        <text>2 a phenolic donor + H2O2 = 2 a phenolic radical donor + 2 H2O</text>
        <dbReference type="Rhea" id="RHEA:56136"/>
        <dbReference type="ChEBI" id="CHEBI:15377"/>
        <dbReference type="ChEBI" id="CHEBI:16240"/>
        <dbReference type="ChEBI" id="CHEBI:139520"/>
        <dbReference type="ChEBI" id="CHEBI:139521"/>
        <dbReference type="EC" id="1.11.1.7"/>
    </reaction>
</comment>
<comment type="cofactor">
    <cofactor evidence="10">
        <name>Ca(2+)</name>
        <dbReference type="ChEBI" id="CHEBI:29108"/>
    </cofactor>
    <text evidence="10">Binds 2 calcium ions per subunit.</text>
</comment>
<comment type="caution">
    <text evidence="15">The sequence shown here is derived from an EMBL/GenBank/DDBJ whole genome shotgun (WGS) entry which is preliminary data.</text>
</comment>
<keyword evidence="6 10" id="KW-0479">Metal-binding</keyword>
<name>A0A498IBV1_MALDO</name>
<protein>
    <recommendedName>
        <fullName evidence="3">peroxidase</fullName>
        <ecNumber evidence="3">1.11.1.7</ecNumber>
    </recommendedName>
</protein>
<feature type="binding site" evidence="10">
    <location>
        <position position="159"/>
    </location>
    <ligand>
        <name>Ca(2+)</name>
        <dbReference type="ChEBI" id="CHEBI:29108"/>
        <label>1</label>
    </ligand>
</feature>
<dbReference type="PROSITE" id="PS50873">
    <property type="entry name" value="PEROXIDASE_4"/>
    <property type="match status" value="1"/>
</dbReference>
<evidence type="ECO:0000259" key="14">
    <source>
        <dbReference type="PROSITE" id="PS50873"/>
    </source>
</evidence>
<evidence type="ECO:0000256" key="3">
    <source>
        <dbReference type="ARBA" id="ARBA00012313"/>
    </source>
</evidence>
<dbReference type="InterPro" id="IPR010255">
    <property type="entry name" value="Haem_peroxidase_sf"/>
</dbReference>
<dbReference type="EC" id="1.11.1.7" evidence="3"/>
<feature type="disulfide bond" evidence="12">
    <location>
        <begin position="125"/>
        <end position="203"/>
    </location>
</feature>
<evidence type="ECO:0000256" key="8">
    <source>
        <dbReference type="ARBA" id="ARBA00023004"/>
    </source>
</evidence>
<dbReference type="GO" id="GO:0046872">
    <property type="term" value="F:metal ion binding"/>
    <property type="evidence" value="ECO:0007669"/>
    <property type="project" value="UniProtKB-KW"/>
</dbReference>
<feature type="binding site" evidence="10">
    <location>
        <position position="163"/>
    </location>
    <ligand>
        <name>Ca(2+)</name>
        <dbReference type="ChEBI" id="CHEBI:29108"/>
        <label>1</label>
    </ligand>
</feature>
<gene>
    <name evidence="15" type="ORF">DVH24_004604</name>
</gene>
<dbReference type="Proteomes" id="UP000290289">
    <property type="component" value="Chromosome 12"/>
</dbReference>
<feature type="domain" description="Plant heme peroxidase family profile" evidence="14">
    <location>
        <begin position="115"/>
        <end position="207"/>
    </location>
</feature>
<evidence type="ECO:0000256" key="9">
    <source>
        <dbReference type="PIRSR" id="PIRSR600823-1"/>
    </source>
</evidence>
<sequence length="228" mass="26063">MAGLVPHTTIASVIFDHLYFDLQSLFTTICCGSSRKRVELRVFITPPLSHWLLPFSATLLVDCHRLLPLSDWFFSLWLHLISCLWLVDVIGEAFVGWRRGILLVHCSKGDGSKSELRLNYYSNSCQKLKKSSSKRSLIHFINMEVAISWLRNLFHDSIVQGCDASPLLESVKGIKSEKASGRSFSMRNFKYVNTIKKALENECPSTVPHSKRSYPVHKAPALRRVWER</sequence>
<evidence type="ECO:0000256" key="11">
    <source>
        <dbReference type="PIRSR" id="PIRSR600823-4"/>
    </source>
</evidence>
<dbReference type="AlphaFoldDB" id="A0A498IBV1"/>
<proteinExistence type="inferred from homology"/>
<accession>A0A498IBV1</accession>
<evidence type="ECO:0000256" key="12">
    <source>
        <dbReference type="PIRSR" id="PIRSR600823-5"/>
    </source>
</evidence>
<feature type="site" description="Transition state stabilizer" evidence="11">
    <location>
        <position position="151"/>
    </location>
</feature>
<evidence type="ECO:0000313" key="16">
    <source>
        <dbReference type="Proteomes" id="UP000290289"/>
    </source>
</evidence>
<dbReference type="Pfam" id="PF00141">
    <property type="entry name" value="peroxidase"/>
    <property type="match status" value="1"/>
</dbReference>
<dbReference type="PANTHER" id="PTHR31235">
    <property type="entry name" value="PEROXIDASE 25-RELATED"/>
    <property type="match status" value="1"/>
</dbReference>
<dbReference type="InterPro" id="IPR002016">
    <property type="entry name" value="Haem_peroxidase"/>
</dbReference>
<organism evidence="15 16">
    <name type="scientific">Malus domestica</name>
    <name type="common">Apple</name>
    <name type="synonym">Pyrus malus</name>
    <dbReference type="NCBI Taxonomy" id="3750"/>
    <lineage>
        <taxon>Eukaryota</taxon>
        <taxon>Viridiplantae</taxon>
        <taxon>Streptophyta</taxon>
        <taxon>Embryophyta</taxon>
        <taxon>Tracheophyta</taxon>
        <taxon>Spermatophyta</taxon>
        <taxon>Magnoliopsida</taxon>
        <taxon>eudicotyledons</taxon>
        <taxon>Gunneridae</taxon>
        <taxon>Pentapetalae</taxon>
        <taxon>rosids</taxon>
        <taxon>fabids</taxon>
        <taxon>Rosales</taxon>
        <taxon>Rosaceae</taxon>
        <taxon>Amygdaloideae</taxon>
        <taxon>Maleae</taxon>
        <taxon>Malus</taxon>
    </lineage>
</organism>
<comment type="cofactor">
    <cofactor evidence="2">
        <name>heme b</name>
        <dbReference type="ChEBI" id="CHEBI:60344"/>
    </cofactor>
</comment>
<feature type="active site" description="Proton acceptor" evidence="9">
    <location>
        <position position="155"/>
    </location>
</feature>
<dbReference type="SUPFAM" id="SSF48113">
    <property type="entry name" value="Heme-dependent peroxidases"/>
    <property type="match status" value="1"/>
</dbReference>
<dbReference type="GO" id="GO:0020037">
    <property type="term" value="F:heme binding"/>
    <property type="evidence" value="ECO:0007669"/>
    <property type="project" value="InterPro"/>
</dbReference>
<keyword evidence="7" id="KW-0560">Oxidoreductase</keyword>
<evidence type="ECO:0000313" key="15">
    <source>
        <dbReference type="EMBL" id="RXH80690.1"/>
    </source>
</evidence>
<feature type="binding site" evidence="10">
    <location>
        <position position="177"/>
    </location>
    <ligand>
        <name>Ca(2+)</name>
        <dbReference type="ChEBI" id="CHEBI:29108"/>
        <label>1</label>
    </ligand>
</feature>
<evidence type="ECO:0000256" key="2">
    <source>
        <dbReference type="ARBA" id="ARBA00001970"/>
    </source>
</evidence>
<dbReference type="PRINTS" id="PR00461">
    <property type="entry name" value="PLPEROXIDASE"/>
</dbReference>
<evidence type="ECO:0000256" key="7">
    <source>
        <dbReference type="ARBA" id="ARBA00023002"/>
    </source>
</evidence>
<feature type="binding site" evidence="10">
    <location>
        <position position="165"/>
    </location>
    <ligand>
        <name>Ca(2+)</name>
        <dbReference type="ChEBI" id="CHEBI:29108"/>
        <label>1</label>
    </ligand>
</feature>
<reference evidence="15 16" key="1">
    <citation type="submission" date="2018-10" db="EMBL/GenBank/DDBJ databases">
        <title>A high-quality apple genome assembly.</title>
        <authorList>
            <person name="Hu J."/>
        </authorList>
    </citation>
    <scope>NUCLEOTIDE SEQUENCE [LARGE SCALE GENOMIC DNA]</scope>
    <source>
        <strain evidence="16">cv. HFTH1</strain>
        <tissue evidence="15">Young leaf</tissue>
    </source>
</reference>
<dbReference type="InterPro" id="IPR000823">
    <property type="entry name" value="Peroxidase_pln"/>
</dbReference>
<dbReference type="Gene3D" id="1.10.520.10">
    <property type="match status" value="1"/>
</dbReference>
<keyword evidence="8" id="KW-0408">Iron</keyword>
<dbReference type="STRING" id="3750.A0A498IBV1"/>
<dbReference type="GO" id="GO:0006979">
    <property type="term" value="P:response to oxidative stress"/>
    <property type="evidence" value="ECO:0007669"/>
    <property type="project" value="InterPro"/>
</dbReference>
<evidence type="ECO:0000256" key="10">
    <source>
        <dbReference type="PIRSR" id="PIRSR600823-3"/>
    </source>
</evidence>
<feature type="binding site" evidence="10">
    <location>
        <position position="156"/>
    </location>
    <ligand>
        <name>Ca(2+)</name>
        <dbReference type="ChEBI" id="CHEBI:29108"/>
        <label>1</label>
    </ligand>
</feature>
<evidence type="ECO:0000256" key="5">
    <source>
        <dbReference type="ARBA" id="ARBA00022617"/>
    </source>
</evidence>
<keyword evidence="5" id="KW-0349">Heme</keyword>
<evidence type="ECO:0000256" key="1">
    <source>
        <dbReference type="ARBA" id="ARBA00000189"/>
    </source>
</evidence>
<keyword evidence="12" id="KW-1015">Disulfide bond</keyword>
<feature type="binding site" evidence="10">
    <location>
        <position position="161"/>
    </location>
    <ligand>
        <name>Ca(2+)</name>
        <dbReference type="ChEBI" id="CHEBI:29108"/>
        <label>1</label>
    </ligand>
</feature>
<keyword evidence="10" id="KW-0106">Calcium</keyword>
<keyword evidence="16" id="KW-1185">Reference proteome</keyword>
<keyword evidence="4" id="KW-0575">Peroxidase</keyword>